<dbReference type="PROSITE" id="PS50943">
    <property type="entry name" value="HTH_CROC1"/>
    <property type="match status" value="1"/>
</dbReference>
<dbReference type="GO" id="GO:0003677">
    <property type="term" value="F:DNA binding"/>
    <property type="evidence" value="ECO:0007669"/>
    <property type="project" value="InterPro"/>
</dbReference>
<evidence type="ECO:0000313" key="2">
    <source>
        <dbReference type="EMBL" id="SDG17887.1"/>
    </source>
</evidence>
<dbReference type="CDD" id="cd00093">
    <property type="entry name" value="HTH_XRE"/>
    <property type="match status" value="1"/>
</dbReference>
<dbReference type="Gene3D" id="1.10.260.40">
    <property type="entry name" value="lambda repressor-like DNA-binding domains"/>
    <property type="match status" value="1"/>
</dbReference>
<proteinExistence type="predicted"/>
<sequence length="79" mass="8758">MIRSEHCRAARALLGWTQQELADQADLGLITVRNFEAGKTTPHKGTLRLLRETFERHGITFITEGGVGVMLTDTHASQP</sequence>
<dbReference type="Pfam" id="PF01381">
    <property type="entry name" value="HTH_3"/>
    <property type="match status" value="1"/>
</dbReference>
<gene>
    <name evidence="2" type="ORF">SAMN05216241_106116</name>
</gene>
<dbReference type="RefSeq" id="WP_090020141.1">
    <property type="nucleotide sequence ID" value="NZ_FNCE01000006.1"/>
</dbReference>
<dbReference type="SUPFAM" id="SSF47413">
    <property type="entry name" value="lambda repressor-like DNA-binding domains"/>
    <property type="match status" value="1"/>
</dbReference>
<protein>
    <submittedName>
        <fullName evidence="2">Helix-turn-helix</fullName>
    </submittedName>
</protein>
<feature type="domain" description="HTH cro/C1-type" evidence="1">
    <location>
        <begin position="8"/>
        <end position="61"/>
    </location>
</feature>
<reference evidence="2 3" key="1">
    <citation type="submission" date="2016-10" db="EMBL/GenBank/DDBJ databases">
        <authorList>
            <person name="de Groot N.N."/>
        </authorList>
    </citation>
    <scope>NUCLEOTIDE SEQUENCE [LARGE SCALE GENOMIC DNA]</scope>
    <source>
        <strain evidence="2 3">DSM 25584</strain>
    </source>
</reference>
<dbReference type="STRING" id="1082479.SAMN05216241_106116"/>
<keyword evidence="3" id="KW-1185">Reference proteome</keyword>
<dbReference type="AlphaFoldDB" id="A0A1G7S4B0"/>
<organism evidence="2 3">
    <name type="scientific">Limimonas halophila</name>
    <dbReference type="NCBI Taxonomy" id="1082479"/>
    <lineage>
        <taxon>Bacteria</taxon>
        <taxon>Pseudomonadati</taxon>
        <taxon>Pseudomonadota</taxon>
        <taxon>Alphaproteobacteria</taxon>
        <taxon>Rhodospirillales</taxon>
        <taxon>Rhodovibrionaceae</taxon>
        <taxon>Limimonas</taxon>
    </lineage>
</organism>
<evidence type="ECO:0000313" key="3">
    <source>
        <dbReference type="Proteomes" id="UP000199415"/>
    </source>
</evidence>
<dbReference type="OrthoDB" id="4419620at2"/>
<dbReference type="InterPro" id="IPR010982">
    <property type="entry name" value="Lambda_DNA-bd_dom_sf"/>
</dbReference>
<accession>A0A1G7S4B0</accession>
<dbReference type="Proteomes" id="UP000199415">
    <property type="component" value="Unassembled WGS sequence"/>
</dbReference>
<name>A0A1G7S4B0_9PROT</name>
<evidence type="ECO:0000259" key="1">
    <source>
        <dbReference type="PROSITE" id="PS50943"/>
    </source>
</evidence>
<dbReference type="EMBL" id="FNCE01000006">
    <property type="protein sequence ID" value="SDG17887.1"/>
    <property type="molecule type" value="Genomic_DNA"/>
</dbReference>
<dbReference type="InterPro" id="IPR001387">
    <property type="entry name" value="Cro/C1-type_HTH"/>
</dbReference>